<feature type="domain" description="FH2" evidence="3">
    <location>
        <begin position="830"/>
        <end position="1251"/>
    </location>
</feature>
<dbReference type="InterPro" id="IPR010472">
    <property type="entry name" value="FH3_dom"/>
</dbReference>
<dbReference type="InterPro" id="IPR042201">
    <property type="entry name" value="FH2_Formin_sf"/>
</dbReference>
<dbReference type="GO" id="GO:0003779">
    <property type="term" value="F:actin binding"/>
    <property type="evidence" value="ECO:0007669"/>
    <property type="project" value="InterPro"/>
</dbReference>
<gene>
    <name evidence="4" type="ORF">P5673_026209</name>
</gene>
<feature type="region of interest" description="Disordered" evidence="1">
    <location>
        <begin position="1129"/>
        <end position="1169"/>
    </location>
</feature>
<dbReference type="GO" id="GO:0031267">
    <property type="term" value="F:small GTPase binding"/>
    <property type="evidence" value="ECO:0007669"/>
    <property type="project" value="InterPro"/>
</dbReference>
<feature type="region of interest" description="Disordered" evidence="1">
    <location>
        <begin position="1017"/>
        <end position="1043"/>
    </location>
</feature>
<proteinExistence type="predicted"/>
<evidence type="ECO:0000313" key="4">
    <source>
        <dbReference type="EMBL" id="KAK2552563.1"/>
    </source>
</evidence>
<feature type="compositionally biased region" description="Polar residues" evidence="1">
    <location>
        <begin position="1238"/>
        <end position="1251"/>
    </location>
</feature>
<dbReference type="Gene3D" id="1.25.10.10">
    <property type="entry name" value="Leucine-rich Repeat Variant"/>
    <property type="match status" value="3"/>
</dbReference>
<dbReference type="SMART" id="SM01140">
    <property type="entry name" value="Drf_GBD"/>
    <property type="match status" value="2"/>
</dbReference>
<dbReference type="Gene3D" id="1.20.58.2220">
    <property type="entry name" value="Formin, FH2 domain"/>
    <property type="match status" value="2"/>
</dbReference>
<dbReference type="SMART" id="SM00498">
    <property type="entry name" value="FH2"/>
    <property type="match status" value="1"/>
</dbReference>
<dbReference type="InterPro" id="IPR011989">
    <property type="entry name" value="ARM-like"/>
</dbReference>
<dbReference type="PANTHER" id="PTHR46345:SF8">
    <property type="entry name" value="FORMIN 3, ISOFORM B"/>
    <property type="match status" value="1"/>
</dbReference>
<dbReference type="PROSITE" id="PS51444">
    <property type="entry name" value="FH2"/>
    <property type="match status" value="1"/>
</dbReference>
<dbReference type="InterPro" id="IPR016024">
    <property type="entry name" value="ARM-type_fold"/>
</dbReference>
<feature type="domain" description="GBD/FH3" evidence="2">
    <location>
        <begin position="1"/>
        <end position="450"/>
    </location>
</feature>
<feature type="compositionally biased region" description="Pro residues" evidence="1">
    <location>
        <begin position="683"/>
        <end position="810"/>
    </location>
</feature>
<dbReference type="Pfam" id="PF06367">
    <property type="entry name" value="Drf_FH3"/>
    <property type="match status" value="1"/>
</dbReference>
<dbReference type="GO" id="GO:0030036">
    <property type="term" value="P:actin cytoskeleton organization"/>
    <property type="evidence" value="ECO:0007669"/>
    <property type="project" value="InterPro"/>
</dbReference>
<feature type="compositionally biased region" description="Basic and acidic residues" evidence="1">
    <location>
        <begin position="1023"/>
        <end position="1035"/>
    </location>
</feature>
<evidence type="ECO:0000259" key="3">
    <source>
        <dbReference type="PROSITE" id="PS51444"/>
    </source>
</evidence>
<accession>A0AAD9Q0M4</accession>
<reference evidence="4" key="1">
    <citation type="journal article" date="2023" name="G3 (Bethesda)">
        <title>Whole genome assembly and annotation of the endangered Caribbean coral Acropora cervicornis.</title>
        <authorList>
            <person name="Selwyn J.D."/>
            <person name="Vollmer S.V."/>
        </authorList>
    </citation>
    <scope>NUCLEOTIDE SEQUENCE</scope>
    <source>
        <strain evidence="4">K2</strain>
    </source>
</reference>
<feature type="compositionally biased region" description="Pro residues" evidence="1">
    <location>
        <begin position="643"/>
        <end position="666"/>
    </location>
</feature>
<dbReference type="SMART" id="SM01139">
    <property type="entry name" value="Drf_FH3"/>
    <property type="match status" value="1"/>
</dbReference>
<protein>
    <submittedName>
        <fullName evidence="4">Inverted formin-2</fullName>
    </submittedName>
</protein>
<dbReference type="PANTHER" id="PTHR46345">
    <property type="entry name" value="INVERTED FORMIN-2"/>
    <property type="match status" value="1"/>
</dbReference>
<dbReference type="Proteomes" id="UP001249851">
    <property type="component" value="Unassembled WGS sequence"/>
</dbReference>
<sequence length="1251" mass="136313">MTSNDARRRTSKWRKFSKDSNSGASVLRALTSDAEPELCVQLLKTPSIKNFSGIRPRLEKPASNEWLCEFLNLGGMDCLLDGLTSLSTDNGVPRFTDALEQIECIRCIKAVMNSSVGLELMTQSKELTRSLVKVLCRNEIFPSMVSDSVVMANFKTAKSWEIVRQRVQNKVESVTISSDASVEFCVRLLCTSHLKNFAGLKTKLQTSSDQWISEFLTQGGMELLFQSLESLSLSGRVAFMEAYMQLECVNCIKAVLNSKQGLDLLVQSKSLACSLTKGHQLAIDALENYKLTKGQRYRFSLIINELKNAEVVPYMTTCLAFINTILIATEDFDERVRLRNEFAGLGLLDILSNLRHDDDEDLLVQLDVFEEQRLEDEEELSCPEGVNLTSHLDVFHALFRKVSNKPQGVNLLSILQNLLLIDDDSPVSDSVWEVIEKLVKRAVNVESITRAESLLEAGEKELIGLQKENSGKITPRSGRNDLPEENLQRMSVALQSTEDVRSAQVVYVSNGFHNPGLHKDEVSEEIIAPSRDTGLEEACPMTFSDEESFSSPAEILQSTIQSNKDRTARKPSEDLILDLESVAIELGVEKPVCPPVVPLLQQQSNGVEDIVIERTATVESAPVPPAPPPPPLLPGQDTSFPFGVPPAPPPPSGPGVPPPPPPPPLPGIGGISSAPPFTGFGNVPPPPPPPGIGGAPPPPPLPGMGGVPPPPPLPRMAGVPPPPPLPGMGGVPPPHPLPGMGGVPPPPPLPGMGGVPPPPPFPGGVPPPPPLPGMAGVPPPPPLPGMGGVPPPPAPPGGVPGGPPPPPPPGGFLVSRGYQQNMSRSLSCPVTPSVKPKSKMRSLAWQKLPPHVIQRSKTCVWARVLELEVVLPDFHLEEEWFCQKKAVAKKAESKKKEHSEVTLLDPKRSLNVNIFRKQFKKSNEEIGAMISKGDSKAFDVDVLKAFIKLLPDNTEREMLKGFTGDKTQLGSAEKFLLAVVSIPGYSLRLEAMLQKEEFQLTLETIEPSIEALQGAIKGRRREARGSTEVPRRHDTPGQSSQSKLKELEKAMKNGPKDVSKQFSDFVTAATKKAKELDNGITEINDLTKRLAQYFCEDEGKLKLQELLSLFKTFCDQLVTAKKENEQFRIQEERRKAREKKRQEEAEKNGKSGGTVKRGKPPPLNEEQEGCIVDRLLGEIRKGFPLRKSSKNTPTSGPKLASPMARLGRLSGEKGGNLKKAKDEMQKRSSPAKLLGETLGSQESRGPSMLNV</sequence>
<feature type="region of interest" description="Disordered" evidence="1">
    <location>
        <begin position="1182"/>
        <end position="1251"/>
    </location>
</feature>
<feature type="compositionally biased region" description="Basic and acidic residues" evidence="1">
    <location>
        <begin position="1129"/>
        <end position="1149"/>
    </location>
</feature>
<dbReference type="Pfam" id="PF06346">
    <property type="entry name" value="Drf_FH1"/>
    <property type="match status" value="1"/>
</dbReference>
<feature type="compositionally biased region" description="Pro residues" evidence="1">
    <location>
        <begin position="622"/>
        <end position="633"/>
    </location>
</feature>
<organism evidence="4 5">
    <name type="scientific">Acropora cervicornis</name>
    <name type="common">Staghorn coral</name>
    <dbReference type="NCBI Taxonomy" id="6130"/>
    <lineage>
        <taxon>Eukaryota</taxon>
        <taxon>Metazoa</taxon>
        <taxon>Cnidaria</taxon>
        <taxon>Anthozoa</taxon>
        <taxon>Hexacorallia</taxon>
        <taxon>Scleractinia</taxon>
        <taxon>Astrocoeniina</taxon>
        <taxon>Acroporidae</taxon>
        <taxon>Acropora</taxon>
    </lineage>
</organism>
<evidence type="ECO:0000313" key="5">
    <source>
        <dbReference type="Proteomes" id="UP001249851"/>
    </source>
</evidence>
<keyword evidence="5" id="KW-1185">Reference proteome</keyword>
<evidence type="ECO:0000256" key="1">
    <source>
        <dbReference type="SAM" id="MobiDB-lite"/>
    </source>
</evidence>
<dbReference type="InterPro" id="IPR010473">
    <property type="entry name" value="GTPase-bd"/>
</dbReference>
<evidence type="ECO:0000259" key="2">
    <source>
        <dbReference type="PROSITE" id="PS51232"/>
    </source>
</evidence>
<dbReference type="Pfam" id="PF06371">
    <property type="entry name" value="Drf_GBD"/>
    <property type="match status" value="2"/>
</dbReference>
<dbReference type="EMBL" id="JARQWQ010000085">
    <property type="protein sequence ID" value="KAK2552563.1"/>
    <property type="molecule type" value="Genomic_DNA"/>
</dbReference>
<dbReference type="PROSITE" id="PS51232">
    <property type="entry name" value="GBD_FH3"/>
    <property type="match status" value="1"/>
</dbReference>
<dbReference type="Pfam" id="PF02181">
    <property type="entry name" value="FH2"/>
    <property type="match status" value="1"/>
</dbReference>
<name>A0AAD9Q0M4_ACRCE</name>
<comment type="caution">
    <text evidence="4">The sequence shown here is derived from an EMBL/GenBank/DDBJ whole genome shotgun (WGS) entry which is preliminary data.</text>
</comment>
<dbReference type="InterPro" id="IPR015425">
    <property type="entry name" value="FH2_Formin"/>
</dbReference>
<feature type="region of interest" description="Disordered" evidence="1">
    <location>
        <begin position="618"/>
        <end position="816"/>
    </location>
</feature>
<dbReference type="SUPFAM" id="SSF101447">
    <property type="entry name" value="Formin homology 2 domain (FH2 domain)"/>
    <property type="match status" value="2"/>
</dbReference>
<dbReference type="InterPro" id="IPR014768">
    <property type="entry name" value="GBD/FH3_dom"/>
</dbReference>
<dbReference type="Gene3D" id="1.10.238.150">
    <property type="entry name" value="Formin, FH3 diaphanous domain"/>
    <property type="match status" value="1"/>
</dbReference>
<dbReference type="AlphaFoldDB" id="A0AAD9Q0M4"/>
<reference evidence="4" key="2">
    <citation type="journal article" date="2023" name="Science">
        <title>Genomic signatures of disease resistance in endangered staghorn corals.</title>
        <authorList>
            <person name="Vollmer S.V."/>
            <person name="Selwyn J.D."/>
            <person name="Despard B.A."/>
            <person name="Roesel C.L."/>
        </authorList>
    </citation>
    <scope>NUCLEOTIDE SEQUENCE</scope>
    <source>
        <strain evidence="4">K2</strain>
    </source>
</reference>
<dbReference type="SUPFAM" id="SSF48371">
    <property type="entry name" value="ARM repeat"/>
    <property type="match status" value="2"/>
</dbReference>